<dbReference type="Proteomes" id="UP000305401">
    <property type="component" value="Unassembled WGS sequence"/>
</dbReference>
<protein>
    <submittedName>
        <fullName evidence="1">DUF4384 domain-containing protein</fullName>
    </submittedName>
</protein>
<organism evidence="1 2">
    <name type="scientific">Muribaculum caecicola</name>
    <dbReference type="NCBI Taxonomy" id="3038144"/>
    <lineage>
        <taxon>Bacteria</taxon>
        <taxon>Pseudomonadati</taxon>
        <taxon>Bacteroidota</taxon>
        <taxon>Bacteroidia</taxon>
        <taxon>Bacteroidales</taxon>
        <taxon>Muribaculaceae</taxon>
        <taxon>Muribaculum</taxon>
    </lineage>
</organism>
<reference evidence="1" key="1">
    <citation type="submission" date="2019-04" db="EMBL/GenBank/DDBJ databases">
        <title>Microbes associate with the intestines of laboratory mice.</title>
        <authorList>
            <person name="Navarre W."/>
            <person name="Wong E."/>
            <person name="Huang K.C."/>
            <person name="Tropini C."/>
            <person name="Ng K."/>
            <person name="Yu B."/>
        </authorList>
    </citation>
    <scope>NUCLEOTIDE SEQUENCE</scope>
    <source>
        <strain evidence="1">NM86_A22</strain>
    </source>
</reference>
<sequence length="281" mass="32140">MRVVLVFSLVLAPLLPAFAQKVKSVECEYVYHAPENMTLENAKRTALERAQIQAIANEFGTVVSQTNITNLSGSGVDFQAIGMSEVKGEWIEDIDKPVYNIEFDDGLIVITVRVKGKARETMLAKADCVARVLRNGKEDRFESDKFFDGDQFYISFYSPSNGYITVYLSDNKGDTFCLLPYPSQQEANFPVSANRRYLLFDQDEGDIYTEEYTFTCASPPENNQIYVIFSPNKFTKALDNKTSEQLPRVLSNHDFQKWLAKCRRQDPEMQVIRKYITINHQ</sequence>
<comment type="caution">
    <text evidence="1">The sequence shown here is derived from an EMBL/GenBank/DDBJ whole genome shotgun (WGS) entry which is preliminary data.</text>
</comment>
<proteinExistence type="predicted"/>
<gene>
    <name evidence="1" type="ORF">E5990_00210</name>
</gene>
<evidence type="ECO:0000313" key="1">
    <source>
        <dbReference type="EMBL" id="THG55418.1"/>
    </source>
</evidence>
<keyword evidence="2" id="KW-1185">Reference proteome</keyword>
<evidence type="ECO:0000313" key="2">
    <source>
        <dbReference type="Proteomes" id="UP000305401"/>
    </source>
</evidence>
<dbReference type="EMBL" id="SSTG01000001">
    <property type="protein sequence ID" value="THG55418.1"/>
    <property type="molecule type" value="Genomic_DNA"/>
</dbReference>
<accession>A0AC61S8J8</accession>
<name>A0AC61S8J8_9BACT</name>